<dbReference type="Pfam" id="PF13340">
    <property type="entry name" value="DUF4096"/>
    <property type="match status" value="1"/>
</dbReference>
<sequence>MRSRVGVRPALLPSWLPGRRRLDSRKVINRIVWKFRTGSAWREVPGRYGPWATLHTRFRRWAADGTFERMLRAAQATAPRRATSMGWCLSRCAGVRRAGHRPSGNMSVSGCGHMLSGPCASPCEPRDAVLPQRSHRWKRSWNCSSARKMRGSSVVMA</sequence>
<name>A0ABV9VEH2_STRAZ</name>
<accession>A0ABV9VEH2</accession>
<organism evidence="2 3">
    <name type="scientific">Streptomyces atroolivaceus</name>
    <dbReference type="NCBI Taxonomy" id="66869"/>
    <lineage>
        <taxon>Bacteria</taxon>
        <taxon>Bacillati</taxon>
        <taxon>Actinomycetota</taxon>
        <taxon>Actinomycetes</taxon>
        <taxon>Kitasatosporales</taxon>
        <taxon>Streptomycetaceae</taxon>
        <taxon>Streptomyces</taxon>
    </lineage>
</organism>
<dbReference type="PANTHER" id="PTHR46637:SF1">
    <property type="entry name" value="BLL5188 PROTEIN"/>
    <property type="match status" value="1"/>
</dbReference>
<dbReference type="RefSeq" id="WP_106972757.1">
    <property type="nucleotide sequence ID" value="NZ_JBHSJE010000008.1"/>
</dbReference>
<dbReference type="InterPro" id="IPR025161">
    <property type="entry name" value="IS402-like_dom"/>
</dbReference>
<dbReference type="EMBL" id="JBHSJE010000008">
    <property type="protein sequence ID" value="MFC4981668.1"/>
    <property type="molecule type" value="Genomic_DNA"/>
</dbReference>
<evidence type="ECO:0000259" key="1">
    <source>
        <dbReference type="Pfam" id="PF13340"/>
    </source>
</evidence>
<dbReference type="PANTHER" id="PTHR46637">
    <property type="entry name" value="TIS1421-TRANSPOSASE PROTEIN A"/>
    <property type="match status" value="1"/>
</dbReference>
<dbReference type="Proteomes" id="UP001595908">
    <property type="component" value="Unassembled WGS sequence"/>
</dbReference>
<gene>
    <name evidence="2" type="ORF">ACFPL4_25465</name>
</gene>
<evidence type="ECO:0000313" key="2">
    <source>
        <dbReference type="EMBL" id="MFC4981668.1"/>
    </source>
</evidence>
<proteinExistence type="predicted"/>
<dbReference type="InterPro" id="IPR052909">
    <property type="entry name" value="Transposase_6_like"/>
</dbReference>
<reference evidence="3" key="1">
    <citation type="journal article" date="2019" name="Int. J. Syst. Evol. Microbiol.">
        <title>The Global Catalogue of Microorganisms (GCM) 10K type strain sequencing project: providing services to taxonomists for standard genome sequencing and annotation.</title>
        <authorList>
            <consortium name="The Broad Institute Genomics Platform"/>
            <consortium name="The Broad Institute Genome Sequencing Center for Infectious Disease"/>
            <person name="Wu L."/>
            <person name="Ma J."/>
        </authorList>
    </citation>
    <scope>NUCLEOTIDE SEQUENCE [LARGE SCALE GENOMIC DNA]</scope>
    <source>
        <strain evidence="3">ICMP 257</strain>
    </source>
</reference>
<evidence type="ECO:0000313" key="3">
    <source>
        <dbReference type="Proteomes" id="UP001595908"/>
    </source>
</evidence>
<feature type="domain" description="Insertion element IS402-like" evidence="1">
    <location>
        <begin position="11"/>
        <end position="70"/>
    </location>
</feature>
<protein>
    <submittedName>
        <fullName evidence="2">Transposase</fullName>
    </submittedName>
</protein>
<comment type="caution">
    <text evidence="2">The sequence shown here is derived from an EMBL/GenBank/DDBJ whole genome shotgun (WGS) entry which is preliminary data.</text>
</comment>
<keyword evidence="3" id="KW-1185">Reference proteome</keyword>